<name>A0A343JDM2_9CLOT</name>
<gene>
    <name evidence="2" type="ORF">BEN51_09090</name>
</gene>
<dbReference type="GO" id="GO:0045004">
    <property type="term" value="P:DNA replication proofreading"/>
    <property type="evidence" value="ECO:0007669"/>
    <property type="project" value="TreeGrafter"/>
</dbReference>
<dbReference type="OrthoDB" id="9776650at2"/>
<dbReference type="GO" id="GO:0003676">
    <property type="term" value="F:nucleic acid binding"/>
    <property type="evidence" value="ECO:0007669"/>
    <property type="project" value="InterPro"/>
</dbReference>
<organism evidence="2 3">
    <name type="scientific">Clostridium isatidis</name>
    <dbReference type="NCBI Taxonomy" id="182773"/>
    <lineage>
        <taxon>Bacteria</taxon>
        <taxon>Bacillati</taxon>
        <taxon>Bacillota</taxon>
        <taxon>Clostridia</taxon>
        <taxon>Eubacteriales</taxon>
        <taxon>Clostridiaceae</taxon>
        <taxon>Clostridium</taxon>
    </lineage>
</organism>
<dbReference type="InterPro" id="IPR013520">
    <property type="entry name" value="Ribonucl_H"/>
</dbReference>
<dbReference type="EMBL" id="CP016786">
    <property type="protein sequence ID" value="ASW43630.1"/>
    <property type="molecule type" value="Genomic_DNA"/>
</dbReference>
<dbReference type="CDD" id="cd06127">
    <property type="entry name" value="DEDDh"/>
    <property type="match status" value="1"/>
</dbReference>
<sequence length="209" mass="23971">MKLLFFDTETTSIKPGNICQLSYILVDASTKPQTTIGKNFFFTVDNMDEGAEAVHGFSLEKLYELSKGCEFIDFIQDFMPDFYEADFIIGHNVQFDIKFLKHEIQQLWDAGMIEENWEPKNTFCTMSYYKNICKIPSPSGSIKNPKLSEVVDYLKISEDQIIQKANDLFEGSGNYHDARFDTTATYLLVIQGMKKGLIKPGYFSNLLKK</sequence>
<reference evidence="2 3" key="1">
    <citation type="submission" date="2016-08" db="EMBL/GenBank/DDBJ databases">
        <title>Complete Genome Sequence Of The Indigo Reducing Clostridium isatidis DSM15098.</title>
        <authorList>
            <person name="Little G.T."/>
            <person name="Minton N.P."/>
        </authorList>
    </citation>
    <scope>NUCLEOTIDE SEQUENCE [LARGE SCALE GENOMIC DNA]</scope>
    <source>
        <strain evidence="2 3">DSM 15098</strain>
    </source>
</reference>
<dbReference type="PANTHER" id="PTHR30231:SF41">
    <property type="entry name" value="DNA POLYMERASE III SUBUNIT EPSILON"/>
    <property type="match status" value="1"/>
</dbReference>
<dbReference type="InterPro" id="IPR036397">
    <property type="entry name" value="RNaseH_sf"/>
</dbReference>
<proteinExistence type="predicted"/>
<evidence type="ECO:0000313" key="2">
    <source>
        <dbReference type="EMBL" id="ASW43630.1"/>
    </source>
</evidence>
<dbReference type="RefSeq" id="WP_119865765.1">
    <property type="nucleotide sequence ID" value="NZ_CP016786.1"/>
</dbReference>
<dbReference type="InterPro" id="IPR012337">
    <property type="entry name" value="RNaseH-like_sf"/>
</dbReference>
<dbReference type="AlphaFoldDB" id="A0A343JDM2"/>
<dbReference type="SMART" id="SM00479">
    <property type="entry name" value="EXOIII"/>
    <property type="match status" value="1"/>
</dbReference>
<dbReference type="GO" id="GO:0008408">
    <property type="term" value="F:3'-5' exonuclease activity"/>
    <property type="evidence" value="ECO:0007669"/>
    <property type="project" value="TreeGrafter"/>
</dbReference>
<dbReference type="PANTHER" id="PTHR30231">
    <property type="entry name" value="DNA POLYMERASE III SUBUNIT EPSILON"/>
    <property type="match status" value="1"/>
</dbReference>
<dbReference type="Proteomes" id="UP000264883">
    <property type="component" value="Chromosome"/>
</dbReference>
<dbReference type="SUPFAM" id="SSF53098">
    <property type="entry name" value="Ribonuclease H-like"/>
    <property type="match status" value="1"/>
</dbReference>
<feature type="domain" description="Exonuclease" evidence="1">
    <location>
        <begin position="2"/>
        <end position="198"/>
    </location>
</feature>
<evidence type="ECO:0000259" key="1">
    <source>
        <dbReference type="SMART" id="SM00479"/>
    </source>
</evidence>
<dbReference type="Gene3D" id="3.30.420.10">
    <property type="entry name" value="Ribonuclease H-like superfamily/Ribonuclease H"/>
    <property type="match status" value="1"/>
</dbReference>
<accession>A0A343JDM2</accession>
<evidence type="ECO:0000313" key="3">
    <source>
        <dbReference type="Proteomes" id="UP000264883"/>
    </source>
</evidence>
<keyword evidence="3" id="KW-1185">Reference proteome</keyword>
<dbReference type="Pfam" id="PF00929">
    <property type="entry name" value="RNase_T"/>
    <property type="match status" value="1"/>
</dbReference>
<protein>
    <submittedName>
        <fullName evidence="2">DNA polymerase III subunit epsilon</fullName>
    </submittedName>
</protein>
<dbReference type="GO" id="GO:0005829">
    <property type="term" value="C:cytosol"/>
    <property type="evidence" value="ECO:0007669"/>
    <property type="project" value="TreeGrafter"/>
</dbReference>
<dbReference type="KEGG" id="cia:BEN51_09090"/>